<dbReference type="InterPro" id="IPR011992">
    <property type="entry name" value="EF-hand-dom_pair"/>
</dbReference>
<dbReference type="PROSITE" id="PS50222">
    <property type="entry name" value="EF_HAND_2"/>
    <property type="match status" value="2"/>
</dbReference>
<dbReference type="SMART" id="SM00054">
    <property type="entry name" value="EFh"/>
    <property type="match status" value="2"/>
</dbReference>
<keyword evidence="1" id="KW-0479">Metal-binding</keyword>
<dbReference type="CDD" id="cd00051">
    <property type="entry name" value="EFh"/>
    <property type="match status" value="1"/>
</dbReference>
<dbReference type="PANTHER" id="PTHR10891">
    <property type="entry name" value="EF-HAND CALCIUM-BINDING DOMAIN CONTAINING PROTEIN"/>
    <property type="match status" value="1"/>
</dbReference>
<evidence type="ECO:0000256" key="2">
    <source>
        <dbReference type="ARBA" id="ARBA00022737"/>
    </source>
</evidence>
<dbReference type="GO" id="GO:0005509">
    <property type="term" value="F:calcium ion binding"/>
    <property type="evidence" value="ECO:0007669"/>
    <property type="project" value="InterPro"/>
</dbReference>
<keyword evidence="6" id="KW-1185">Reference proteome</keyword>
<feature type="domain" description="EF-hand" evidence="4">
    <location>
        <begin position="75"/>
        <end position="110"/>
    </location>
</feature>
<evidence type="ECO:0000256" key="3">
    <source>
        <dbReference type="ARBA" id="ARBA00022837"/>
    </source>
</evidence>
<comment type="caution">
    <text evidence="5">The sequence shown here is derived from an EMBL/GenBank/DDBJ whole genome shotgun (WGS) entry which is preliminary data.</text>
</comment>
<evidence type="ECO:0000256" key="1">
    <source>
        <dbReference type="ARBA" id="ARBA00022723"/>
    </source>
</evidence>
<dbReference type="SUPFAM" id="SSF47473">
    <property type="entry name" value="EF-hand"/>
    <property type="match status" value="1"/>
</dbReference>
<dbReference type="Proteomes" id="UP000467840">
    <property type="component" value="Chromosome 16"/>
</dbReference>
<keyword evidence="3" id="KW-0106">Calcium</keyword>
<keyword evidence="2" id="KW-0677">Repeat</keyword>
<dbReference type="AlphaFoldDB" id="A0A6A6LT41"/>
<proteinExistence type="predicted"/>
<feature type="domain" description="EF-hand" evidence="4">
    <location>
        <begin position="113"/>
        <end position="148"/>
    </location>
</feature>
<reference evidence="5 6" key="1">
    <citation type="journal article" date="2020" name="Mol. Plant">
        <title>The Chromosome-Based Rubber Tree Genome Provides New Insights into Spurge Genome Evolution and Rubber Biosynthesis.</title>
        <authorList>
            <person name="Liu J."/>
            <person name="Shi C."/>
            <person name="Shi C.C."/>
            <person name="Li W."/>
            <person name="Zhang Q.J."/>
            <person name="Zhang Y."/>
            <person name="Li K."/>
            <person name="Lu H.F."/>
            <person name="Shi C."/>
            <person name="Zhu S.T."/>
            <person name="Xiao Z.Y."/>
            <person name="Nan H."/>
            <person name="Yue Y."/>
            <person name="Zhu X.G."/>
            <person name="Wu Y."/>
            <person name="Hong X.N."/>
            <person name="Fan G.Y."/>
            <person name="Tong Y."/>
            <person name="Zhang D."/>
            <person name="Mao C.L."/>
            <person name="Liu Y.L."/>
            <person name="Hao S.J."/>
            <person name="Liu W.Q."/>
            <person name="Lv M.Q."/>
            <person name="Zhang H.B."/>
            <person name="Liu Y."/>
            <person name="Hu-Tang G.R."/>
            <person name="Wang J.P."/>
            <person name="Wang J.H."/>
            <person name="Sun Y.H."/>
            <person name="Ni S.B."/>
            <person name="Chen W.B."/>
            <person name="Zhang X.C."/>
            <person name="Jiao Y.N."/>
            <person name="Eichler E.E."/>
            <person name="Li G.H."/>
            <person name="Liu X."/>
            <person name="Gao L.Z."/>
        </authorList>
    </citation>
    <scope>NUCLEOTIDE SEQUENCE [LARGE SCALE GENOMIC DNA]</scope>
    <source>
        <strain evidence="6">cv. GT1</strain>
        <tissue evidence="5">Leaf</tissue>
    </source>
</reference>
<evidence type="ECO:0000259" key="4">
    <source>
        <dbReference type="PROSITE" id="PS50222"/>
    </source>
</evidence>
<dbReference type="Pfam" id="PF13499">
    <property type="entry name" value="EF-hand_7"/>
    <property type="match status" value="1"/>
</dbReference>
<name>A0A6A6LT41_HEVBR</name>
<dbReference type="EMBL" id="JAAGAX010000009">
    <property type="protein sequence ID" value="KAF2302779.1"/>
    <property type="molecule type" value="Genomic_DNA"/>
</dbReference>
<dbReference type="FunFam" id="1.10.238.10:FF:000003">
    <property type="entry name" value="Calmodulin A"/>
    <property type="match status" value="1"/>
</dbReference>
<protein>
    <recommendedName>
        <fullName evidence="4">EF-hand domain-containing protein</fullName>
    </recommendedName>
</protein>
<evidence type="ECO:0000313" key="5">
    <source>
        <dbReference type="EMBL" id="KAF2302779.1"/>
    </source>
</evidence>
<dbReference type="InterPro" id="IPR002048">
    <property type="entry name" value="EF_hand_dom"/>
</dbReference>
<accession>A0A6A6LT41</accession>
<organism evidence="5 6">
    <name type="scientific">Hevea brasiliensis</name>
    <name type="common">Para rubber tree</name>
    <name type="synonym">Siphonia brasiliensis</name>
    <dbReference type="NCBI Taxonomy" id="3981"/>
    <lineage>
        <taxon>Eukaryota</taxon>
        <taxon>Viridiplantae</taxon>
        <taxon>Streptophyta</taxon>
        <taxon>Embryophyta</taxon>
        <taxon>Tracheophyta</taxon>
        <taxon>Spermatophyta</taxon>
        <taxon>Magnoliopsida</taxon>
        <taxon>eudicotyledons</taxon>
        <taxon>Gunneridae</taxon>
        <taxon>Pentapetalae</taxon>
        <taxon>rosids</taxon>
        <taxon>fabids</taxon>
        <taxon>Malpighiales</taxon>
        <taxon>Euphorbiaceae</taxon>
        <taxon>Crotonoideae</taxon>
        <taxon>Micrandreae</taxon>
        <taxon>Hevea</taxon>
    </lineage>
</organism>
<evidence type="ECO:0000313" key="6">
    <source>
        <dbReference type="Proteomes" id="UP000467840"/>
    </source>
</evidence>
<dbReference type="Gene3D" id="1.10.238.10">
    <property type="entry name" value="EF-hand"/>
    <property type="match status" value="1"/>
</dbReference>
<sequence>MMNVSGLCSRLVGELVQAMGVAGSSSPCLDPSPSYNPQNAPQVDDFMIRALTVVFGMENNVPVEEVLNGLEKGPERQHLLHEAFKIFDEDGNGYIEAVELKRVLQCLGLDKGWDMSDIEKMLKVVDLNLDGRIDFSEFELMMSQFNFLFSLNCIFFPNNRWVLITCSPSLTSFNQLTFNLPKLQSQ</sequence>
<gene>
    <name evidence="5" type="ORF">GH714_008342</name>
</gene>
<dbReference type="InterPro" id="IPR039647">
    <property type="entry name" value="EF_hand_pair_protein_CML-like"/>
</dbReference>
<dbReference type="InterPro" id="IPR018247">
    <property type="entry name" value="EF_Hand_1_Ca_BS"/>
</dbReference>
<dbReference type="PROSITE" id="PS00018">
    <property type="entry name" value="EF_HAND_1"/>
    <property type="match status" value="1"/>
</dbReference>